<dbReference type="GO" id="GO:0015562">
    <property type="term" value="F:efflux transmembrane transporter activity"/>
    <property type="evidence" value="ECO:0007669"/>
    <property type="project" value="TreeGrafter"/>
</dbReference>
<dbReference type="InterPro" id="IPR006143">
    <property type="entry name" value="RND_pump_MFP"/>
</dbReference>
<feature type="domain" description="CusB-like beta-barrel" evidence="3">
    <location>
        <begin position="208"/>
        <end position="275"/>
    </location>
</feature>
<evidence type="ECO:0000256" key="1">
    <source>
        <dbReference type="ARBA" id="ARBA00009477"/>
    </source>
</evidence>
<dbReference type="Gene3D" id="2.40.50.100">
    <property type="match status" value="1"/>
</dbReference>
<evidence type="ECO:0000259" key="3">
    <source>
        <dbReference type="Pfam" id="PF25954"/>
    </source>
</evidence>
<dbReference type="PRINTS" id="PR01490">
    <property type="entry name" value="RTXTOXIND"/>
</dbReference>
<dbReference type="RefSeq" id="WP_091962483.1">
    <property type="nucleotide sequence ID" value="NZ_FOLH01000003.1"/>
</dbReference>
<feature type="domain" description="Multidrug resistance protein MdtA-like barrel-sandwich hybrid" evidence="2">
    <location>
        <begin position="74"/>
        <end position="200"/>
    </location>
</feature>
<dbReference type="InterPro" id="IPR058792">
    <property type="entry name" value="Beta-barrel_RND_2"/>
</dbReference>
<organism evidence="4 5">
    <name type="scientific">Marinospirillum celere</name>
    <dbReference type="NCBI Taxonomy" id="1122252"/>
    <lineage>
        <taxon>Bacteria</taxon>
        <taxon>Pseudomonadati</taxon>
        <taxon>Pseudomonadota</taxon>
        <taxon>Gammaproteobacteria</taxon>
        <taxon>Oceanospirillales</taxon>
        <taxon>Oceanospirillaceae</taxon>
        <taxon>Marinospirillum</taxon>
    </lineage>
</organism>
<dbReference type="AlphaFoldDB" id="A0A1I1H8Q0"/>
<proteinExistence type="inferred from homology"/>
<dbReference type="GO" id="GO:1990281">
    <property type="term" value="C:efflux pump complex"/>
    <property type="evidence" value="ECO:0007669"/>
    <property type="project" value="TreeGrafter"/>
</dbReference>
<dbReference type="InterPro" id="IPR058625">
    <property type="entry name" value="MdtA-like_BSH"/>
</dbReference>
<dbReference type="Pfam" id="PF25954">
    <property type="entry name" value="Beta-barrel_RND_2"/>
    <property type="match status" value="1"/>
</dbReference>
<dbReference type="NCBIfam" id="TIGR01730">
    <property type="entry name" value="RND_mfp"/>
    <property type="match status" value="1"/>
</dbReference>
<dbReference type="PANTHER" id="PTHR30469:SF29">
    <property type="entry name" value="BLR2860 PROTEIN"/>
    <property type="match status" value="1"/>
</dbReference>
<evidence type="ECO:0000313" key="4">
    <source>
        <dbReference type="EMBL" id="SFC20529.1"/>
    </source>
</evidence>
<dbReference type="PANTHER" id="PTHR30469">
    <property type="entry name" value="MULTIDRUG RESISTANCE PROTEIN MDTA"/>
    <property type="match status" value="1"/>
</dbReference>
<dbReference type="SUPFAM" id="SSF111369">
    <property type="entry name" value="HlyD-like secretion proteins"/>
    <property type="match status" value="1"/>
</dbReference>
<keyword evidence="5" id="KW-1185">Reference proteome</keyword>
<evidence type="ECO:0000313" key="5">
    <source>
        <dbReference type="Proteomes" id="UP000199058"/>
    </source>
</evidence>
<dbReference type="OrthoDB" id="9806939at2"/>
<name>A0A1I1H8Q0_9GAMM</name>
<evidence type="ECO:0000259" key="2">
    <source>
        <dbReference type="Pfam" id="PF25917"/>
    </source>
</evidence>
<dbReference type="Proteomes" id="UP000199058">
    <property type="component" value="Unassembled WGS sequence"/>
</dbReference>
<sequence length="361" mass="39596">MPAKKTLSLLLALVLLLLLVIWMISGDLLSSQTEAPEREVPEEASAFRVETRWLEAEPFAPSLTLQGQLHPWQTLEINAETSGRVNQLLVEEGEYLQKGQVLLALDEDTRPAQLARLQAEVATRQAEVTAAERLRTANHLAKTEYLRLKASLLQVQAELEAMQLDIRHTRPRAPFAGYLEEKHVELGSSVQPGQTLARVVNIKQLKAEARVPQQSIHQLQLGQPVTLELLDGRQLQGQISFIAQQAESATRSFRIQAKVDNPEQQRLAGASTSLRIHLPATTAHYLSASLLSLDEAGRLGVKQVDENNRVVFTPIQLLSSDTRGAWVSGLPVRAQVITLGGGFVHAGDQVEPVVTDASGEG</sequence>
<dbReference type="STRING" id="1122252.SAMN05660443_1880"/>
<gene>
    <name evidence="4" type="ORF">SAMN05660443_1880</name>
</gene>
<dbReference type="Pfam" id="PF25917">
    <property type="entry name" value="BSH_RND"/>
    <property type="match status" value="1"/>
</dbReference>
<dbReference type="Gene3D" id="2.40.30.170">
    <property type="match status" value="1"/>
</dbReference>
<comment type="similarity">
    <text evidence="1">Belongs to the membrane fusion protein (MFP) (TC 8.A.1) family.</text>
</comment>
<protein>
    <submittedName>
        <fullName evidence="4">Membrane fusion protein, multidrug efflux system</fullName>
    </submittedName>
</protein>
<dbReference type="EMBL" id="FOLH01000003">
    <property type="protein sequence ID" value="SFC20529.1"/>
    <property type="molecule type" value="Genomic_DNA"/>
</dbReference>
<accession>A0A1I1H8Q0</accession>
<reference evidence="4 5" key="1">
    <citation type="submission" date="2016-10" db="EMBL/GenBank/DDBJ databases">
        <authorList>
            <person name="de Groot N.N."/>
        </authorList>
    </citation>
    <scope>NUCLEOTIDE SEQUENCE [LARGE SCALE GENOMIC DNA]</scope>
    <source>
        <strain evidence="4 5">DSM 18438</strain>
    </source>
</reference>